<gene>
    <name evidence="1" type="ORF">TRIADDRAFT_62914</name>
</gene>
<accession>B3SFB3</accession>
<feature type="non-terminal residue" evidence="1">
    <location>
        <position position="281"/>
    </location>
</feature>
<proteinExistence type="predicted"/>
<dbReference type="AlphaFoldDB" id="B3SFB3"/>
<name>B3SFB3_TRIAD</name>
<dbReference type="RefSeq" id="XP_002118932.1">
    <property type="nucleotide sequence ID" value="XM_002118896.1"/>
</dbReference>
<dbReference type="Proteomes" id="UP000009022">
    <property type="component" value="Unassembled WGS sequence"/>
</dbReference>
<evidence type="ECO:0000313" key="2">
    <source>
        <dbReference type="Proteomes" id="UP000009022"/>
    </source>
</evidence>
<dbReference type="HOGENOM" id="CLU_992392_0_0_1"/>
<dbReference type="InParanoid" id="B3SFB3"/>
<evidence type="ECO:0000313" key="1">
    <source>
        <dbReference type="EMBL" id="EDV18582.1"/>
    </source>
</evidence>
<keyword evidence="2" id="KW-1185">Reference proteome</keyword>
<organism evidence="1 2">
    <name type="scientific">Trichoplax adhaerens</name>
    <name type="common">Trichoplax reptans</name>
    <dbReference type="NCBI Taxonomy" id="10228"/>
    <lineage>
        <taxon>Eukaryota</taxon>
        <taxon>Metazoa</taxon>
        <taxon>Placozoa</taxon>
        <taxon>Uniplacotomia</taxon>
        <taxon>Trichoplacea</taxon>
        <taxon>Trichoplacidae</taxon>
        <taxon>Trichoplax</taxon>
    </lineage>
</organism>
<dbReference type="GeneID" id="6760146"/>
<sequence>LYLKYKEEISNDKDGDINHLKRKLEDVKSEVLNKDISKSQEQKLDKILGEISIKKLENSQLFYKQSKYLIEKLNWKYQLSDKIVDREGSTIPDILNDYKSDQWVEKIWGLYKDNNKYFIKSASQIIQELSNIQLNKEYGYANYLDNILKEIKNFEAKIHPNIEIRYDKISKSESKEINKWFVSVNNDSEIILSGKNYQGQQFKYEINEILPEDIKENLLNVLLRNQPYHTDYIKEVEKAYYKIYFTNLMSQIKEVNDSNLPEIIAILKYAIHVTVLEGKYK</sequence>
<dbReference type="CTD" id="6760146"/>
<protein>
    <submittedName>
        <fullName evidence="1">Uncharacterized protein</fullName>
    </submittedName>
</protein>
<dbReference type="KEGG" id="tad:TRIADDRAFT_62914"/>
<feature type="non-terminal residue" evidence="1">
    <location>
        <position position="1"/>
    </location>
</feature>
<reference evidence="1 2" key="1">
    <citation type="journal article" date="2008" name="Nature">
        <title>The Trichoplax genome and the nature of placozoans.</title>
        <authorList>
            <person name="Srivastava M."/>
            <person name="Begovic E."/>
            <person name="Chapman J."/>
            <person name="Putnam N.H."/>
            <person name="Hellsten U."/>
            <person name="Kawashima T."/>
            <person name="Kuo A."/>
            <person name="Mitros T."/>
            <person name="Salamov A."/>
            <person name="Carpenter M.L."/>
            <person name="Signorovitch A.Y."/>
            <person name="Moreno M.A."/>
            <person name="Kamm K."/>
            <person name="Grimwood J."/>
            <person name="Schmutz J."/>
            <person name="Shapiro H."/>
            <person name="Grigoriev I.V."/>
            <person name="Buss L.W."/>
            <person name="Schierwater B."/>
            <person name="Dellaporta S.L."/>
            <person name="Rokhsar D.S."/>
        </authorList>
    </citation>
    <scope>NUCLEOTIDE SEQUENCE [LARGE SCALE GENOMIC DNA]</scope>
    <source>
        <strain evidence="1 2">Grell-BS-1999</strain>
    </source>
</reference>
<dbReference type="EMBL" id="DS986102">
    <property type="protein sequence ID" value="EDV18582.1"/>
    <property type="molecule type" value="Genomic_DNA"/>
</dbReference>